<dbReference type="AlphaFoldDB" id="A0AA97F699"/>
<keyword evidence="2" id="KW-1185">Reference proteome</keyword>
<organism evidence="1 2">
    <name type="scientific">Alterisphingorhabdus coralli</name>
    <dbReference type="NCBI Taxonomy" id="3071408"/>
    <lineage>
        <taxon>Bacteria</taxon>
        <taxon>Pseudomonadati</taxon>
        <taxon>Pseudomonadota</taxon>
        <taxon>Alphaproteobacteria</taxon>
        <taxon>Sphingomonadales</taxon>
        <taxon>Sphingomonadaceae</taxon>
        <taxon>Alterisphingorhabdus (ex Yan et al. 2024)</taxon>
    </lineage>
</organism>
<dbReference type="EMBL" id="CP136594">
    <property type="protein sequence ID" value="WOE74047.1"/>
    <property type="molecule type" value="Genomic_DNA"/>
</dbReference>
<dbReference type="Proteomes" id="UP001302429">
    <property type="component" value="Chromosome"/>
</dbReference>
<reference evidence="1 2" key="1">
    <citation type="submission" date="2023-10" db="EMBL/GenBank/DDBJ databases">
        <title>Complete genome sequence of a Sphingomonadaceae bacterium.</title>
        <authorList>
            <person name="Yan C."/>
        </authorList>
    </citation>
    <scope>NUCLEOTIDE SEQUENCE [LARGE SCALE GENOMIC DNA]</scope>
    <source>
        <strain evidence="1 2">SCSIO 66989</strain>
    </source>
</reference>
<protein>
    <submittedName>
        <fullName evidence="1">Uncharacterized protein</fullName>
    </submittedName>
</protein>
<dbReference type="RefSeq" id="WP_317080277.1">
    <property type="nucleotide sequence ID" value="NZ_CP136594.1"/>
</dbReference>
<dbReference type="KEGG" id="acoa:RB602_09250"/>
<proteinExistence type="predicted"/>
<evidence type="ECO:0000313" key="2">
    <source>
        <dbReference type="Proteomes" id="UP001302429"/>
    </source>
</evidence>
<gene>
    <name evidence="1" type="ORF">RB602_09250</name>
</gene>
<sequence length="69" mass="8116">MTKKKTEDSARTNPNWRWSVEYFLDERNMDMGSILFRIGRKYQITDEEADFIAGGHGIWPCSKSCIQKK</sequence>
<name>A0AA97F699_9SPHN</name>
<evidence type="ECO:0000313" key="1">
    <source>
        <dbReference type="EMBL" id="WOE74047.1"/>
    </source>
</evidence>
<accession>A0AA97F699</accession>